<keyword evidence="4" id="KW-0597">Phosphoprotein</keyword>
<dbReference type="GO" id="GO:0005856">
    <property type="term" value="C:cytoskeleton"/>
    <property type="evidence" value="ECO:0007669"/>
    <property type="project" value="UniProtKB-SubCell"/>
</dbReference>
<evidence type="ECO:0000256" key="2">
    <source>
        <dbReference type="ARBA" id="ARBA00004245"/>
    </source>
</evidence>
<name>A0A1E1XR74_AMBSC</name>
<dbReference type="FunFam" id="3.90.810.10:FF:000003">
    <property type="entry name" value="Neural Wiskott-Aldrich syndrome protein-like"/>
    <property type="match status" value="1"/>
</dbReference>
<dbReference type="PANTHER" id="PTHR11202:SF36">
    <property type="entry name" value="ACTIN NUCLEATION-PROMOTING FACTOR WASL"/>
    <property type="match status" value="1"/>
</dbReference>
<proteinExistence type="evidence at transcript level"/>
<dbReference type="PANTHER" id="PTHR11202">
    <property type="entry name" value="SPROUTY-RELATED, EVH1 DOMAIN-CONTAINING PROTEIN FAMILY MEMBER"/>
    <property type="match status" value="1"/>
</dbReference>
<reference evidence="11" key="2">
    <citation type="journal article" date="2017" name="Front. Cell. Infect. Microbiol.">
        <title>Analysis of the Salivary Gland Transcriptome of Unfed and Partially Fed Amblyomma sculptum Ticks and Descriptive Proteome of the Saliva.</title>
        <authorList>
            <person name="Esteves E."/>
            <person name="Maruyama S.R."/>
            <person name="Kawahara R."/>
            <person name="Fujita A."/>
            <person name="Martins L.A."/>
            <person name="Righi A.A."/>
            <person name="Costa F.B."/>
            <person name="Palmisano G."/>
            <person name="Labruna M.B."/>
            <person name="Sa-Nunes A."/>
            <person name="Ribeiro J.M.C."/>
            <person name="Fogaca A.C."/>
        </authorList>
    </citation>
    <scope>NUCLEOTIDE SEQUENCE</scope>
</reference>
<dbReference type="Pfam" id="PF00786">
    <property type="entry name" value="PBD"/>
    <property type="match status" value="1"/>
</dbReference>
<evidence type="ECO:0000256" key="3">
    <source>
        <dbReference type="ARBA" id="ARBA00022490"/>
    </source>
</evidence>
<feature type="compositionally biased region" description="Basic residues" evidence="8">
    <location>
        <begin position="354"/>
        <end position="366"/>
    </location>
</feature>
<organism evidence="11">
    <name type="scientific">Amblyomma sculptum</name>
    <name type="common">Tick</name>
    <dbReference type="NCBI Taxonomy" id="1581419"/>
    <lineage>
        <taxon>Eukaryota</taxon>
        <taxon>Metazoa</taxon>
        <taxon>Ecdysozoa</taxon>
        <taxon>Arthropoda</taxon>
        <taxon>Chelicerata</taxon>
        <taxon>Arachnida</taxon>
        <taxon>Acari</taxon>
        <taxon>Parasitiformes</taxon>
        <taxon>Ixodida</taxon>
        <taxon>Ixodoidea</taxon>
        <taxon>Ixodidae</taxon>
        <taxon>Amblyomminae</taxon>
        <taxon>Amblyomma</taxon>
    </lineage>
</organism>
<keyword evidence="5" id="KW-0677">Repeat</keyword>
<evidence type="ECO:0000256" key="1">
    <source>
        <dbReference type="ARBA" id="ARBA00004123"/>
    </source>
</evidence>
<evidence type="ECO:0000256" key="7">
    <source>
        <dbReference type="ARBA" id="ARBA00023242"/>
    </source>
</evidence>
<feature type="compositionally biased region" description="Low complexity" evidence="8">
    <location>
        <begin position="295"/>
        <end position="331"/>
    </location>
</feature>
<feature type="compositionally biased region" description="Polar residues" evidence="8">
    <location>
        <begin position="136"/>
        <end position="145"/>
    </location>
</feature>
<dbReference type="GO" id="GO:0005634">
    <property type="term" value="C:nucleus"/>
    <property type="evidence" value="ECO:0007669"/>
    <property type="project" value="UniProtKB-SubCell"/>
</dbReference>
<feature type="non-terminal residue" evidence="11">
    <location>
        <position position="1"/>
    </location>
</feature>
<feature type="region of interest" description="Disordered" evidence="8">
    <location>
        <begin position="103"/>
        <end position="172"/>
    </location>
</feature>
<evidence type="ECO:0000259" key="9">
    <source>
        <dbReference type="PROSITE" id="PS50108"/>
    </source>
</evidence>
<dbReference type="PROSITE" id="PS50229">
    <property type="entry name" value="WH1"/>
    <property type="match status" value="1"/>
</dbReference>
<feature type="domain" description="WH1" evidence="10">
    <location>
        <begin position="1"/>
        <end position="105"/>
    </location>
</feature>
<keyword evidence="6" id="KW-0206">Cytoskeleton</keyword>
<dbReference type="Gene3D" id="3.90.810.10">
    <property type="entry name" value="CRIB domain"/>
    <property type="match status" value="1"/>
</dbReference>
<dbReference type="InterPro" id="IPR011993">
    <property type="entry name" value="PH-like_dom_sf"/>
</dbReference>
<dbReference type="AlphaFoldDB" id="A0A1E1XR74"/>
<feature type="compositionally biased region" description="Basic residues" evidence="8">
    <location>
        <begin position="146"/>
        <end position="163"/>
    </location>
</feature>
<accession>A0A1E1XR74</accession>
<evidence type="ECO:0000256" key="4">
    <source>
        <dbReference type="ARBA" id="ARBA00022553"/>
    </source>
</evidence>
<reference evidence="11" key="1">
    <citation type="submission" date="2016-09" db="EMBL/GenBank/DDBJ databases">
        <authorList>
            <person name="Capua I."/>
            <person name="De Benedictis P."/>
            <person name="Joannis T."/>
            <person name="Lombin L.H."/>
            <person name="Cattoli G."/>
        </authorList>
    </citation>
    <scope>NUCLEOTIDE SEQUENCE</scope>
</reference>
<dbReference type="CDD" id="cd01205">
    <property type="entry name" value="EVH1_WASP-like"/>
    <property type="match status" value="1"/>
</dbReference>
<dbReference type="InterPro" id="IPR036936">
    <property type="entry name" value="CRIB_dom_sf"/>
</dbReference>
<dbReference type="Gene3D" id="2.30.29.30">
    <property type="entry name" value="Pleckstrin-homology domain (PH domain)/Phosphotyrosine-binding domain (PTB)"/>
    <property type="match status" value="1"/>
</dbReference>
<comment type="subcellular location">
    <subcellularLocation>
        <location evidence="2">Cytoplasm</location>
        <location evidence="2">Cytoskeleton</location>
    </subcellularLocation>
    <subcellularLocation>
        <location evidence="1">Nucleus</location>
    </subcellularLocation>
</comment>
<dbReference type="Pfam" id="PF00568">
    <property type="entry name" value="WH1"/>
    <property type="match status" value="1"/>
</dbReference>
<dbReference type="InterPro" id="IPR033927">
    <property type="entry name" value="WASPfam_EVH1"/>
</dbReference>
<evidence type="ECO:0000259" key="10">
    <source>
        <dbReference type="PROSITE" id="PS50229"/>
    </source>
</evidence>
<dbReference type="EMBL" id="GFAA01001604">
    <property type="protein sequence ID" value="JAU01831.1"/>
    <property type="molecule type" value="mRNA"/>
</dbReference>
<feature type="compositionally biased region" description="Basic and acidic residues" evidence="8">
    <location>
        <begin position="103"/>
        <end position="114"/>
    </location>
</feature>
<feature type="compositionally biased region" description="Polar residues" evidence="8">
    <location>
        <begin position="267"/>
        <end position="277"/>
    </location>
</feature>
<dbReference type="SUPFAM" id="SSF50729">
    <property type="entry name" value="PH domain-like"/>
    <property type="match status" value="1"/>
</dbReference>
<dbReference type="PROSITE" id="PS50108">
    <property type="entry name" value="CRIB"/>
    <property type="match status" value="1"/>
</dbReference>
<evidence type="ECO:0000313" key="11">
    <source>
        <dbReference type="EMBL" id="JAU01831.1"/>
    </source>
</evidence>
<dbReference type="InterPro" id="IPR000095">
    <property type="entry name" value="CRIB_dom"/>
</dbReference>
<dbReference type="InterPro" id="IPR011026">
    <property type="entry name" value="WAS_C"/>
</dbReference>
<dbReference type="SMART" id="SM00461">
    <property type="entry name" value="WH1"/>
    <property type="match status" value="1"/>
</dbReference>
<evidence type="ECO:0000256" key="5">
    <source>
        <dbReference type="ARBA" id="ARBA00022737"/>
    </source>
</evidence>
<dbReference type="CDD" id="cd00132">
    <property type="entry name" value="CRIB"/>
    <property type="match status" value="1"/>
</dbReference>
<dbReference type="GO" id="GO:0007015">
    <property type="term" value="P:actin filament organization"/>
    <property type="evidence" value="ECO:0007669"/>
    <property type="project" value="InterPro"/>
</dbReference>
<dbReference type="SMART" id="SM00285">
    <property type="entry name" value="PBD"/>
    <property type="match status" value="1"/>
</dbReference>
<feature type="domain" description="CRIB" evidence="9">
    <location>
        <begin position="172"/>
        <end position="185"/>
    </location>
</feature>
<dbReference type="InterPro" id="IPR000697">
    <property type="entry name" value="WH1/EVH1_dom"/>
</dbReference>
<protein>
    <submittedName>
        <fullName evidence="11">Putative actin regulatory protein</fullName>
    </submittedName>
</protein>
<keyword evidence="7" id="KW-0539">Nucleus</keyword>
<evidence type="ECO:0000256" key="8">
    <source>
        <dbReference type="SAM" id="MobiDB-lite"/>
    </source>
</evidence>
<keyword evidence="3" id="KW-0963">Cytoplasm</keyword>
<evidence type="ECO:0000256" key="6">
    <source>
        <dbReference type="ARBA" id="ARBA00023212"/>
    </source>
</evidence>
<feature type="region of interest" description="Disordered" evidence="8">
    <location>
        <begin position="264"/>
        <end position="383"/>
    </location>
</feature>
<dbReference type="SUPFAM" id="SSF47912">
    <property type="entry name" value="Wiscott-Aldrich syndrome protein, WASP, C-terminal domain"/>
    <property type="match status" value="1"/>
</dbReference>
<sequence length="383" mass="42034">VLAMGIAEIYQSGPPPRHDRWQRRCCGVACFIKDNAAKAFFIRLYDFDKHDFAWEQELFVEFTYKAQLPYFHTFEADDCQAGLNFAFDDEAANFGNAVEEKLRTRRQKKEEKNRLQMAAKNNQSIPIHDPRIPMGPSTNGLPSQHCNKKSSKTSNKKAKKAKEQRKYTKADISNPTDFKHIQHVGWDPDKGFDLENYVDSQELSTLFEMAMVTENDLKEPGTRQFIYDFIAKNGGAEMIKGSAGKTGSAATCCATCRAIKGAHWGATKQTSTASSRSAPAKWGSAKVGPTATPRANGANTCATNTAEQWPGPLRSLPSGGPAPSATAAPSSQHGGRRGSAPSTTSSRTGGQWNWRRRGTRQRRPGRSRSAAGADPQGQSAQSR</sequence>
<dbReference type="FunFam" id="2.30.29.30:FF:000130">
    <property type="entry name" value="neural Wiskott-Aldrich syndrome protein"/>
    <property type="match status" value="1"/>
</dbReference>